<feature type="compositionally biased region" description="Basic and acidic residues" evidence="1">
    <location>
        <begin position="271"/>
        <end position="294"/>
    </location>
</feature>
<organism evidence="2 3">
    <name type="scientific">Henosepilachna vigintioctopunctata</name>
    <dbReference type="NCBI Taxonomy" id="420089"/>
    <lineage>
        <taxon>Eukaryota</taxon>
        <taxon>Metazoa</taxon>
        <taxon>Ecdysozoa</taxon>
        <taxon>Arthropoda</taxon>
        <taxon>Hexapoda</taxon>
        <taxon>Insecta</taxon>
        <taxon>Pterygota</taxon>
        <taxon>Neoptera</taxon>
        <taxon>Endopterygota</taxon>
        <taxon>Coleoptera</taxon>
        <taxon>Polyphaga</taxon>
        <taxon>Cucujiformia</taxon>
        <taxon>Coccinelloidea</taxon>
        <taxon>Coccinellidae</taxon>
        <taxon>Epilachninae</taxon>
        <taxon>Epilachnini</taxon>
        <taxon>Henosepilachna</taxon>
    </lineage>
</organism>
<dbReference type="AlphaFoldDB" id="A0AAW1UUN6"/>
<feature type="compositionally biased region" description="Polar residues" evidence="1">
    <location>
        <begin position="246"/>
        <end position="256"/>
    </location>
</feature>
<evidence type="ECO:0000313" key="2">
    <source>
        <dbReference type="EMBL" id="KAK9883546.1"/>
    </source>
</evidence>
<reference evidence="2 3" key="1">
    <citation type="submission" date="2023-03" db="EMBL/GenBank/DDBJ databases">
        <title>Genome insight into feeding habits of ladybird beetles.</title>
        <authorList>
            <person name="Li H.-S."/>
            <person name="Huang Y.-H."/>
            <person name="Pang H."/>
        </authorList>
    </citation>
    <scope>NUCLEOTIDE SEQUENCE [LARGE SCALE GENOMIC DNA]</scope>
    <source>
        <strain evidence="2">SYSU_2023b</strain>
        <tissue evidence="2">Whole body</tissue>
    </source>
</reference>
<feature type="compositionally biased region" description="Basic and acidic residues" evidence="1">
    <location>
        <begin position="233"/>
        <end position="245"/>
    </location>
</feature>
<accession>A0AAW1UUN6</accession>
<feature type="region of interest" description="Disordered" evidence="1">
    <location>
        <begin position="233"/>
        <end position="306"/>
    </location>
</feature>
<dbReference type="EMBL" id="JARQZJ010000091">
    <property type="protein sequence ID" value="KAK9883546.1"/>
    <property type="molecule type" value="Genomic_DNA"/>
</dbReference>
<name>A0AAW1UUN6_9CUCU</name>
<gene>
    <name evidence="2" type="ORF">WA026_001725</name>
</gene>
<proteinExistence type="predicted"/>
<keyword evidence="3" id="KW-1185">Reference proteome</keyword>
<protein>
    <submittedName>
        <fullName evidence="2">Uncharacterized protein</fullName>
    </submittedName>
</protein>
<evidence type="ECO:0000313" key="3">
    <source>
        <dbReference type="Proteomes" id="UP001431783"/>
    </source>
</evidence>
<sequence length="306" mass="34543">MTQSKEINPCCNQKGTLIITIEPCNRGRDEETDNENKQIVSILPDEYDIPGLPPKSPRTMEIEIKIKGKDQQLFSDEKIRPKGDGSVYRNKYVKEVPMMNLKNKNKSEEIFSELELVSHNLEPDDMKTAKVGTQILQKRKYSSDSSECSESSESMSIEKRLCPKTCPGKLICAAKKHFMGDKCKLHDPTDIGKQILEMHKNGKIRKISANIDKNLYPDFLLCTISEIKKMQQKAKEEQNIEEKESGSGSTIHNSSEFEIGDLSPKNETSSEDTKGKPVEPVKPEKPVEKKEISKSMKPRTASGCFC</sequence>
<comment type="caution">
    <text evidence="2">The sequence shown here is derived from an EMBL/GenBank/DDBJ whole genome shotgun (WGS) entry which is preliminary data.</text>
</comment>
<dbReference type="Proteomes" id="UP001431783">
    <property type="component" value="Unassembled WGS sequence"/>
</dbReference>
<evidence type="ECO:0000256" key="1">
    <source>
        <dbReference type="SAM" id="MobiDB-lite"/>
    </source>
</evidence>